<keyword evidence="1" id="KW-0812">Transmembrane</keyword>
<keyword evidence="1" id="KW-0472">Membrane</keyword>
<feature type="transmembrane region" description="Helical" evidence="1">
    <location>
        <begin position="309"/>
        <end position="330"/>
    </location>
</feature>
<feature type="transmembrane region" description="Helical" evidence="1">
    <location>
        <begin position="187"/>
        <end position="207"/>
    </location>
</feature>
<dbReference type="EMBL" id="MT898044">
    <property type="protein sequence ID" value="QOS16203.1"/>
    <property type="molecule type" value="Genomic_DNA"/>
</dbReference>
<feature type="transmembrane region" description="Helical" evidence="1">
    <location>
        <begin position="91"/>
        <end position="113"/>
    </location>
</feature>
<name>A0A7M1VLZ8_VIBPH</name>
<dbReference type="InterPro" id="IPR050879">
    <property type="entry name" value="Acyltransferase_3"/>
</dbReference>
<dbReference type="Pfam" id="PF01757">
    <property type="entry name" value="Acyl_transf_3"/>
    <property type="match status" value="1"/>
</dbReference>
<feature type="transmembrane region" description="Helical" evidence="1">
    <location>
        <begin position="247"/>
        <end position="265"/>
    </location>
</feature>
<feature type="transmembrane region" description="Helical" evidence="1">
    <location>
        <begin position="272"/>
        <end position="289"/>
    </location>
</feature>
<feature type="transmembrane region" description="Helical" evidence="1">
    <location>
        <begin position="12"/>
        <end position="31"/>
    </location>
</feature>
<evidence type="ECO:0000313" key="3">
    <source>
        <dbReference type="EMBL" id="QOS16203.1"/>
    </source>
</evidence>
<feature type="transmembrane region" description="Helical" evidence="1">
    <location>
        <begin position="51"/>
        <end position="71"/>
    </location>
</feature>
<organism evidence="3">
    <name type="scientific">Vibrio parahaemolyticus</name>
    <dbReference type="NCBI Taxonomy" id="670"/>
    <lineage>
        <taxon>Bacteria</taxon>
        <taxon>Pseudomonadati</taxon>
        <taxon>Pseudomonadota</taxon>
        <taxon>Gammaproteobacteria</taxon>
        <taxon>Vibrionales</taxon>
        <taxon>Vibrionaceae</taxon>
        <taxon>Vibrio</taxon>
    </lineage>
</organism>
<evidence type="ECO:0000256" key="1">
    <source>
        <dbReference type="SAM" id="Phobius"/>
    </source>
</evidence>
<evidence type="ECO:0000259" key="2">
    <source>
        <dbReference type="Pfam" id="PF01757"/>
    </source>
</evidence>
<proteinExistence type="predicted"/>
<feature type="transmembrane region" description="Helical" evidence="1">
    <location>
        <begin position="133"/>
        <end position="155"/>
    </location>
</feature>
<dbReference type="AlphaFoldDB" id="A0A7M1VLZ8"/>
<dbReference type="GO" id="GO:0016747">
    <property type="term" value="F:acyltransferase activity, transferring groups other than amino-acyl groups"/>
    <property type="evidence" value="ECO:0007669"/>
    <property type="project" value="InterPro"/>
</dbReference>
<dbReference type="PANTHER" id="PTHR23028">
    <property type="entry name" value="ACETYLTRANSFERASE"/>
    <property type="match status" value="1"/>
</dbReference>
<reference evidence="3" key="1">
    <citation type="submission" date="2020-08" db="EMBL/GenBank/DDBJ databases">
        <title>Genetic structure, function and evolution of capsule biosynthesis loci in Vibrio parahaemolyticus.</title>
        <authorList>
            <person name="Li L."/>
            <person name="Bian S."/>
        </authorList>
    </citation>
    <scope>NUCLEOTIDE SEQUENCE</scope>
    <source>
        <strain evidence="3">VP356</strain>
    </source>
</reference>
<dbReference type="InterPro" id="IPR002656">
    <property type="entry name" value="Acyl_transf_3_dom"/>
</dbReference>
<sequence>MITLAQMKRNITLDFLRICACFMVIFYHYFFYGPKLGKTYSGFSYDYIFSYGYLGIDVFFIISGFVIYNSLRTRDVWGFFKARVMRLYPTYWICLSISIIGICFLSDSALTSRQILINFSMLQSFFNVKSIDGVYWTLAIEIIFYVLISLCFFLFKGKIFTALVSFWLFCSFLSLMGYFDFGFFESVFLLKWIPYFAFGLCISFLNINDKRSKIFILLSFASFTLLIYRTYIRSENLAHSNDFNINPLYAALILTFIIAFFIKFLNFETSRGMIENIIITLAAGTYPLYLLHQEIGYAVFSKFAFMDNFIGKVIFIIFLIAVSCACIPRLEFSLRKELVKLVRGYEKYNFYKQS</sequence>
<feature type="transmembrane region" description="Helical" evidence="1">
    <location>
        <begin position="162"/>
        <end position="181"/>
    </location>
</feature>
<feature type="transmembrane region" description="Helical" evidence="1">
    <location>
        <begin position="214"/>
        <end position="232"/>
    </location>
</feature>
<keyword evidence="1" id="KW-1133">Transmembrane helix</keyword>
<gene>
    <name evidence="3" type="ORF">VP356_00029</name>
</gene>
<accession>A0A7M1VLZ8</accession>
<protein>
    <recommendedName>
        <fullName evidence="2">Acyltransferase 3 domain-containing protein</fullName>
    </recommendedName>
</protein>
<feature type="domain" description="Acyltransferase 3" evidence="2">
    <location>
        <begin position="12"/>
        <end position="325"/>
    </location>
</feature>